<dbReference type="KEGG" id="crg:105320836"/>
<dbReference type="HOGENOM" id="CLU_774465_0_0_1"/>
<accession>K1QIB4</accession>
<evidence type="ECO:0000313" key="1">
    <source>
        <dbReference type="EMBL" id="EKC36517.1"/>
    </source>
</evidence>
<dbReference type="AlphaFoldDB" id="K1QIB4"/>
<dbReference type="OrthoDB" id="6145732at2759"/>
<protein>
    <submittedName>
        <fullName evidence="1">Uncharacterized protein</fullName>
    </submittedName>
</protein>
<organism evidence="1">
    <name type="scientific">Magallana gigas</name>
    <name type="common">Pacific oyster</name>
    <name type="synonym">Crassostrea gigas</name>
    <dbReference type="NCBI Taxonomy" id="29159"/>
    <lineage>
        <taxon>Eukaryota</taxon>
        <taxon>Metazoa</taxon>
        <taxon>Spiralia</taxon>
        <taxon>Lophotrochozoa</taxon>
        <taxon>Mollusca</taxon>
        <taxon>Bivalvia</taxon>
        <taxon>Autobranchia</taxon>
        <taxon>Pteriomorphia</taxon>
        <taxon>Ostreida</taxon>
        <taxon>Ostreoidea</taxon>
        <taxon>Ostreidae</taxon>
        <taxon>Magallana</taxon>
    </lineage>
</organism>
<reference evidence="1" key="1">
    <citation type="journal article" date="2012" name="Nature">
        <title>The oyster genome reveals stress adaptation and complexity of shell formation.</title>
        <authorList>
            <person name="Zhang G."/>
            <person name="Fang X."/>
            <person name="Guo X."/>
            <person name="Li L."/>
            <person name="Luo R."/>
            <person name="Xu F."/>
            <person name="Yang P."/>
            <person name="Zhang L."/>
            <person name="Wang X."/>
            <person name="Qi H."/>
            <person name="Xiong Z."/>
            <person name="Que H."/>
            <person name="Xie Y."/>
            <person name="Holland P.W."/>
            <person name="Paps J."/>
            <person name="Zhu Y."/>
            <person name="Wu F."/>
            <person name="Chen Y."/>
            <person name="Wang J."/>
            <person name="Peng C."/>
            <person name="Meng J."/>
            <person name="Yang L."/>
            <person name="Liu J."/>
            <person name="Wen B."/>
            <person name="Zhang N."/>
            <person name="Huang Z."/>
            <person name="Zhu Q."/>
            <person name="Feng Y."/>
            <person name="Mount A."/>
            <person name="Hedgecock D."/>
            <person name="Xu Z."/>
            <person name="Liu Y."/>
            <person name="Domazet-Loso T."/>
            <person name="Du Y."/>
            <person name="Sun X."/>
            <person name="Zhang S."/>
            <person name="Liu B."/>
            <person name="Cheng P."/>
            <person name="Jiang X."/>
            <person name="Li J."/>
            <person name="Fan D."/>
            <person name="Wang W."/>
            <person name="Fu W."/>
            <person name="Wang T."/>
            <person name="Wang B."/>
            <person name="Zhang J."/>
            <person name="Peng Z."/>
            <person name="Li Y."/>
            <person name="Li N."/>
            <person name="Wang J."/>
            <person name="Chen M."/>
            <person name="He Y."/>
            <person name="Tan F."/>
            <person name="Song X."/>
            <person name="Zheng Q."/>
            <person name="Huang R."/>
            <person name="Yang H."/>
            <person name="Du X."/>
            <person name="Chen L."/>
            <person name="Yang M."/>
            <person name="Gaffney P.M."/>
            <person name="Wang S."/>
            <person name="Luo L."/>
            <person name="She Z."/>
            <person name="Ming Y."/>
            <person name="Huang W."/>
            <person name="Zhang S."/>
            <person name="Huang B."/>
            <person name="Zhang Y."/>
            <person name="Qu T."/>
            <person name="Ni P."/>
            <person name="Miao G."/>
            <person name="Wang J."/>
            <person name="Wang Q."/>
            <person name="Steinberg C.E."/>
            <person name="Wang H."/>
            <person name="Li N."/>
            <person name="Qian L."/>
            <person name="Zhang G."/>
            <person name="Li Y."/>
            <person name="Yang H."/>
            <person name="Liu X."/>
            <person name="Wang J."/>
            <person name="Yin Y."/>
            <person name="Wang J."/>
        </authorList>
    </citation>
    <scope>NUCLEOTIDE SEQUENCE [LARGE SCALE GENOMIC DNA]</scope>
    <source>
        <strain evidence="1">05x7-T-G4-1.051#20</strain>
    </source>
</reference>
<sequence>MEDRLIIIVLLLSSNIFAQVINQPQQVFQTNPPMQTFQAQGVPFQGVQASPNQISYTPFQTVPFPSTFNNAQQQSQVATQPQLSLGGQLQPLDQLTGNNLLQQNNPQQIQIQGTTFQAAPGTSLQPFVSAQPTPPATIDSNVQKTIQSTVEEAKKITQNAANQNSGTDSNGVVSKDTSLNGSIIRYNGKVFIAELNGQMVEAPALAHLVGRQIVNGQIITQDDSSMAGVRQNNVAATNGLMPPAMPPMNGPNPMNNMIFPNQQFLPPGQAPMQQQLPFPGQMRPNPMQNMLFPNRQFMLQNRQMPVQQNMIGQFSMQRPPMPFQQNPMLRRPPFMRPPMPFPRQPGGFRPGPPMRRFG</sequence>
<dbReference type="InParanoid" id="K1QIB4"/>
<proteinExistence type="predicted"/>
<dbReference type="EMBL" id="JH818926">
    <property type="protein sequence ID" value="EKC36517.1"/>
    <property type="molecule type" value="Genomic_DNA"/>
</dbReference>
<gene>
    <name evidence="1" type="ORF">CGI_10024682</name>
</gene>
<name>K1QIB4_MAGGI</name>